<dbReference type="AlphaFoldDB" id="A0A2P2N1G3"/>
<organism evidence="1">
    <name type="scientific">Rhizophora mucronata</name>
    <name type="common">Asiatic mangrove</name>
    <dbReference type="NCBI Taxonomy" id="61149"/>
    <lineage>
        <taxon>Eukaryota</taxon>
        <taxon>Viridiplantae</taxon>
        <taxon>Streptophyta</taxon>
        <taxon>Embryophyta</taxon>
        <taxon>Tracheophyta</taxon>
        <taxon>Spermatophyta</taxon>
        <taxon>Magnoliopsida</taxon>
        <taxon>eudicotyledons</taxon>
        <taxon>Gunneridae</taxon>
        <taxon>Pentapetalae</taxon>
        <taxon>rosids</taxon>
        <taxon>fabids</taxon>
        <taxon>Malpighiales</taxon>
        <taxon>Rhizophoraceae</taxon>
        <taxon>Rhizophora</taxon>
    </lineage>
</organism>
<evidence type="ECO:0000313" key="1">
    <source>
        <dbReference type="EMBL" id="MBX36297.1"/>
    </source>
</evidence>
<proteinExistence type="predicted"/>
<dbReference type="EMBL" id="GGEC01055813">
    <property type="protein sequence ID" value="MBX36297.1"/>
    <property type="molecule type" value="Transcribed_RNA"/>
</dbReference>
<reference evidence="1" key="1">
    <citation type="submission" date="2018-02" db="EMBL/GenBank/DDBJ databases">
        <title>Rhizophora mucronata_Transcriptome.</title>
        <authorList>
            <person name="Meera S.P."/>
            <person name="Sreeshan A."/>
            <person name="Augustine A."/>
        </authorList>
    </citation>
    <scope>NUCLEOTIDE SEQUENCE</scope>
    <source>
        <tissue evidence="1">Leaf</tissue>
    </source>
</reference>
<name>A0A2P2N1G3_RHIMU</name>
<protein>
    <submittedName>
        <fullName evidence="1">Uncharacterized protein</fullName>
    </submittedName>
</protein>
<accession>A0A2P2N1G3</accession>
<sequence length="30" mass="3735">MCTIRLYNQNRQRPLNDEKLELYYMDVDLS</sequence>